<feature type="coiled-coil region" evidence="3">
    <location>
        <begin position="81"/>
        <end position="111"/>
    </location>
</feature>
<dbReference type="Pfam" id="PF13181">
    <property type="entry name" value="TPR_8"/>
    <property type="match status" value="2"/>
</dbReference>
<evidence type="ECO:0008006" key="7">
    <source>
        <dbReference type="Google" id="ProtNLM"/>
    </source>
</evidence>
<keyword evidence="4" id="KW-0472">Membrane</keyword>
<feature type="transmembrane region" description="Helical" evidence="4">
    <location>
        <begin position="169"/>
        <end position="200"/>
    </location>
</feature>
<gene>
    <name evidence="5" type="ORF">POCTA_138.1.T0410285</name>
</gene>
<organism evidence="5 6">
    <name type="scientific">Paramecium octaurelia</name>
    <dbReference type="NCBI Taxonomy" id="43137"/>
    <lineage>
        <taxon>Eukaryota</taxon>
        <taxon>Sar</taxon>
        <taxon>Alveolata</taxon>
        <taxon>Ciliophora</taxon>
        <taxon>Intramacronucleata</taxon>
        <taxon>Oligohymenophorea</taxon>
        <taxon>Peniculida</taxon>
        <taxon>Parameciidae</taxon>
        <taxon>Paramecium</taxon>
    </lineage>
</organism>
<feature type="transmembrane region" description="Helical" evidence="4">
    <location>
        <begin position="351"/>
        <end position="369"/>
    </location>
</feature>
<proteinExistence type="predicted"/>
<keyword evidence="1" id="KW-0677">Repeat</keyword>
<accession>A0A8S1UB86</accession>
<evidence type="ECO:0000256" key="4">
    <source>
        <dbReference type="SAM" id="Phobius"/>
    </source>
</evidence>
<evidence type="ECO:0000256" key="2">
    <source>
        <dbReference type="ARBA" id="ARBA00022803"/>
    </source>
</evidence>
<sequence>MFNSQKVQICQLHESQICIGFCVSINCSSNSIYCQKCLEQFHEDHIDSCREFGQITKDLSNSIKQKEDHFNKIKEQQIQLHQLSRHQIDAYQEKIDELRNIQRNFQKKNTNLCQIKKSKSQKNNALQRDNLIIANFSKMEQLVQSLELRNKDCLINEKKSKLIKCIMKWLYIGGYWGISIIVIYLQIYVFIFGGCLLYVIHIELFNEWQPKQNQTYIELIQNQAQYFDIANDLYLMENYEESIIYYDKAIHLQQGNASSYFYKGNALTKLKFFKAAVANYNKYLKINSEKDAVYLNKGYALTQMKLFYQAIECYDLAIKINFHNDEAYYKKNNFGHSTLNGKVRKNSLKTFIVLFSLIKLMLQTSYTYLKKQLRQEQNILNLFSNSMFNSQKVQICQLHESQICIGFCVSINCSSNSIYCQKCLEQFHEDHIDSCREFGQITKDLSNSIKQKEDHFNKIKEQQIQLHQLSRHQIDAYQEKIDELRNIQRNFQKKNTNLCQIKKSKSQKNNALQRDNLIIANFSKMEQLVQSLELRNKDCLINEKKSKLIKCIMKWLYIGGYWGISIIVIYLQIYVFIFGGCLLYVIHIELFNEWQPKQNQTYIELIQNQAQYFDIANDLYLMENYEESIIYYDKAIHLQQGNASSYFYKGNALTKLKFFKAAVANYNKYLKINSEKDAVYLNKGYALTQMKLFYQAIECYDLAIKINFHNDEAYYKKVNHINNIVIKQQELSYIKLIVISKLQILIIKRSIQILIISSIILVKGQHYINFKNIMKLYNLMTLLFQFKQMMKYKHIKVLFHKFQIIHY</sequence>
<dbReference type="Proteomes" id="UP000683925">
    <property type="component" value="Unassembled WGS sequence"/>
</dbReference>
<protein>
    <recommendedName>
        <fullName evidence="7">Tetratricopeptide repeat protein</fullName>
    </recommendedName>
</protein>
<dbReference type="AlphaFoldDB" id="A0A8S1UB86"/>
<dbReference type="PANTHER" id="PTHR44943:SF4">
    <property type="entry name" value="TPR REPEAT-CONTAINING PROTEIN MJ0798"/>
    <property type="match status" value="1"/>
</dbReference>
<dbReference type="PANTHER" id="PTHR44943">
    <property type="entry name" value="CELLULOSE SYNTHASE OPERON PROTEIN C"/>
    <property type="match status" value="1"/>
</dbReference>
<evidence type="ECO:0000313" key="6">
    <source>
        <dbReference type="Proteomes" id="UP000683925"/>
    </source>
</evidence>
<dbReference type="OrthoDB" id="1658288at2759"/>
<keyword evidence="3" id="KW-0175">Coiled coil</keyword>
<comment type="caution">
    <text evidence="5">The sequence shown here is derived from an EMBL/GenBank/DDBJ whole genome shotgun (WGS) entry which is preliminary data.</text>
</comment>
<dbReference type="InterPro" id="IPR051685">
    <property type="entry name" value="Ycf3/AcsC/BcsC/TPR_MFPF"/>
</dbReference>
<evidence type="ECO:0000313" key="5">
    <source>
        <dbReference type="EMBL" id="CAD8162481.1"/>
    </source>
</evidence>
<evidence type="ECO:0000256" key="3">
    <source>
        <dbReference type="SAM" id="Coils"/>
    </source>
</evidence>
<feature type="transmembrane region" description="Helical" evidence="4">
    <location>
        <begin position="555"/>
        <end position="586"/>
    </location>
</feature>
<dbReference type="SMART" id="SM00028">
    <property type="entry name" value="TPR"/>
    <property type="match status" value="6"/>
</dbReference>
<feature type="coiled-coil region" evidence="3">
    <location>
        <begin position="467"/>
        <end position="497"/>
    </location>
</feature>
<dbReference type="EMBL" id="CAJJDP010000041">
    <property type="protein sequence ID" value="CAD8162481.1"/>
    <property type="molecule type" value="Genomic_DNA"/>
</dbReference>
<keyword evidence="6" id="KW-1185">Reference proteome</keyword>
<keyword evidence="4" id="KW-0812">Transmembrane</keyword>
<reference evidence="5" key="1">
    <citation type="submission" date="2021-01" db="EMBL/GenBank/DDBJ databases">
        <authorList>
            <consortium name="Genoscope - CEA"/>
            <person name="William W."/>
        </authorList>
    </citation>
    <scope>NUCLEOTIDE SEQUENCE</scope>
</reference>
<keyword evidence="2" id="KW-0802">TPR repeat</keyword>
<keyword evidence="4" id="KW-1133">Transmembrane helix</keyword>
<name>A0A8S1UB86_PAROT</name>
<evidence type="ECO:0000256" key="1">
    <source>
        <dbReference type="ARBA" id="ARBA00022737"/>
    </source>
</evidence>
<dbReference type="InterPro" id="IPR019734">
    <property type="entry name" value="TPR_rpt"/>
</dbReference>